<evidence type="ECO:0000256" key="5">
    <source>
        <dbReference type="PIRSR" id="PIRSR622684-1"/>
    </source>
</evidence>
<dbReference type="PROSITE" id="PS50203">
    <property type="entry name" value="CALPAIN_CAT"/>
    <property type="match status" value="1"/>
</dbReference>
<dbReference type="Pfam" id="PF00648">
    <property type="entry name" value="Peptidase_C2"/>
    <property type="match status" value="1"/>
</dbReference>
<keyword evidence="2 6" id="KW-0645">Protease</keyword>
<dbReference type="EMBL" id="JAGHQM010000734">
    <property type="protein sequence ID" value="KAH0558800.1"/>
    <property type="molecule type" value="Genomic_DNA"/>
</dbReference>
<name>A0A9P8LAY1_9PEZI</name>
<evidence type="ECO:0000256" key="4">
    <source>
        <dbReference type="ARBA" id="ARBA00022807"/>
    </source>
</evidence>
<gene>
    <name evidence="9" type="ORF">GP486_004554</name>
</gene>
<feature type="active site" evidence="5 6">
    <location>
        <position position="219"/>
    </location>
</feature>
<dbReference type="AlphaFoldDB" id="A0A9P8LAY1"/>
<sequence length="464" mass="51227">MADQPLVDRPIDPPPPVAADAETPADPPPENLYIGAINPRALTEAILGKKIDWSDPASTKIMTDTLETNYNELFDMKFNSPIFAGLKLDPNNMAVPAPREQMRILTPENRVTPSLGAIRNLGDLKTVGIDDLASVEVNHAVANNGKLTLSLEAPPVLNNKITNTSLTQKIFDIATTFGAGLQGPNVGWTLPGTTWRDMGTMLSTAADYDDPIQGSIADCWLISAMAAVAWADPYSIVHRNRPGSDVETDSINGIQFYSKPTGRNAPTKMIEVTDKTLVDNQSLRPPYSRCEDRGEIWPQVYEKAFAKWSTQDTTDQPNMTSLAYGDPGWAMAQINNKTAYYYYTDSSTPDQLWGIVRGNSVSYRTINPMTAWTYGSGPDYDGSNIVANHAYTILGWANRSGKEYIVLRNPWGYHEPHGLNTYQGLLQFFDSSFWLPIDMIKEDGVFALEAPSFKYYFAAMAVAK</sequence>
<accession>A0A9P8LAY1</accession>
<protein>
    <recommendedName>
        <fullName evidence="8">Calpain catalytic domain-containing protein</fullName>
    </recommendedName>
</protein>
<keyword evidence="4 6" id="KW-0788">Thiol protease</keyword>
<feature type="active site" evidence="5 6">
    <location>
        <position position="389"/>
    </location>
</feature>
<reference evidence="9" key="1">
    <citation type="submission" date="2021-03" db="EMBL/GenBank/DDBJ databases">
        <title>Comparative genomics and phylogenomic investigation of the class Geoglossomycetes provide insights into ecological specialization and systematics.</title>
        <authorList>
            <person name="Melie T."/>
            <person name="Pirro S."/>
            <person name="Miller A.N."/>
            <person name="Quandt A."/>
        </authorList>
    </citation>
    <scope>NUCLEOTIDE SEQUENCE</scope>
    <source>
        <strain evidence="9">CAQ_001_2017</strain>
    </source>
</reference>
<dbReference type="Gene3D" id="3.90.70.10">
    <property type="entry name" value="Cysteine proteinases"/>
    <property type="match status" value="1"/>
</dbReference>
<evidence type="ECO:0000256" key="3">
    <source>
        <dbReference type="ARBA" id="ARBA00022801"/>
    </source>
</evidence>
<dbReference type="Proteomes" id="UP000750711">
    <property type="component" value="Unassembled WGS sequence"/>
</dbReference>
<dbReference type="PANTHER" id="PTHR10183">
    <property type="entry name" value="CALPAIN"/>
    <property type="match status" value="1"/>
</dbReference>
<organism evidence="9 10">
    <name type="scientific">Trichoglossum hirsutum</name>
    <dbReference type="NCBI Taxonomy" id="265104"/>
    <lineage>
        <taxon>Eukaryota</taxon>
        <taxon>Fungi</taxon>
        <taxon>Dikarya</taxon>
        <taxon>Ascomycota</taxon>
        <taxon>Pezizomycotina</taxon>
        <taxon>Geoglossomycetes</taxon>
        <taxon>Geoglossales</taxon>
        <taxon>Geoglossaceae</taxon>
        <taxon>Trichoglossum</taxon>
    </lineage>
</organism>
<evidence type="ECO:0000259" key="8">
    <source>
        <dbReference type="PROSITE" id="PS50203"/>
    </source>
</evidence>
<evidence type="ECO:0000256" key="2">
    <source>
        <dbReference type="ARBA" id="ARBA00022670"/>
    </source>
</evidence>
<comment type="caution">
    <text evidence="9">The sequence shown here is derived from an EMBL/GenBank/DDBJ whole genome shotgun (WGS) entry which is preliminary data.</text>
</comment>
<dbReference type="InterPro" id="IPR001300">
    <property type="entry name" value="Peptidase_C2_calpain_cat"/>
</dbReference>
<dbReference type="PANTHER" id="PTHR10183:SF379">
    <property type="entry name" value="CALPAIN-5"/>
    <property type="match status" value="1"/>
</dbReference>
<feature type="region of interest" description="Disordered" evidence="7">
    <location>
        <begin position="1"/>
        <end position="30"/>
    </location>
</feature>
<evidence type="ECO:0000256" key="7">
    <source>
        <dbReference type="SAM" id="MobiDB-lite"/>
    </source>
</evidence>
<keyword evidence="3 6" id="KW-0378">Hydrolase</keyword>
<dbReference type="InterPro" id="IPR038765">
    <property type="entry name" value="Papain-like_cys_pep_sf"/>
</dbReference>
<dbReference type="PRINTS" id="PR00704">
    <property type="entry name" value="CALPAIN"/>
</dbReference>
<comment type="similarity">
    <text evidence="1">Belongs to the peptidase C2 family.</text>
</comment>
<dbReference type="GO" id="GO:0004198">
    <property type="term" value="F:calcium-dependent cysteine-type endopeptidase activity"/>
    <property type="evidence" value="ECO:0007669"/>
    <property type="project" value="InterPro"/>
</dbReference>
<evidence type="ECO:0000256" key="1">
    <source>
        <dbReference type="ARBA" id="ARBA00007623"/>
    </source>
</evidence>
<dbReference type="InterPro" id="IPR022684">
    <property type="entry name" value="Calpain_cysteine_protease"/>
</dbReference>
<evidence type="ECO:0000313" key="10">
    <source>
        <dbReference type="Proteomes" id="UP000750711"/>
    </source>
</evidence>
<evidence type="ECO:0000256" key="6">
    <source>
        <dbReference type="PROSITE-ProRule" id="PRU00239"/>
    </source>
</evidence>
<dbReference type="SUPFAM" id="SSF54001">
    <property type="entry name" value="Cysteine proteinases"/>
    <property type="match status" value="1"/>
</dbReference>
<proteinExistence type="inferred from homology"/>
<keyword evidence="10" id="KW-1185">Reference proteome</keyword>
<dbReference type="GO" id="GO:0006508">
    <property type="term" value="P:proteolysis"/>
    <property type="evidence" value="ECO:0007669"/>
    <property type="project" value="UniProtKB-KW"/>
</dbReference>
<evidence type="ECO:0000313" key="9">
    <source>
        <dbReference type="EMBL" id="KAH0558800.1"/>
    </source>
</evidence>
<feature type="active site" evidence="5 6">
    <location>
        <position position="409"/>
    </location>
</feature>
<feature type="domain" description="Calpain catalytic" evidence="8">
    <location>
        <begin position="178"/>
        <end position="464"/>
    </location>
</feature>